<dbReference type="InterPro" id="IPR051556">
    <property type="entry name" value="N-term/lysine_N-AcTrnsfr"/>
</dbReference>
<dbReference type="Proteomes" id="UP000502894">
    <property type="component" value="Chromosome"/>
</dbReference>
<protein>
    <recommendedName>
        <fullName evidence="1">N-acetyltransferase domain-containing protein</fullName>
    </recommendedName>
</protein>
<evidence type="ECO:0000259" key="1">
    <source>
        <dbReference type="PROSITE" id="PS51186"/>
    </source>
</evidence>
<dbReference type="PROSITE" id="PS51186">
    <property type="entry name" value="GNAT"/>
    <property type="match status" value="1"/>
</dbReference>
<dbReference type="SUPFAM" id="SSF55729">
    <property type="entry name" value="Acyl-CoA N-acyltransferases (Nat)"/>
    <property type="match status" value="1"/>
</dbReference>
<evidence type="ECO:0000313" key="2">
    <source>
        <dbReference type="EMBL" id="BCA94652.1"/>
    </source>
</evidence>
<dbReference type="CDD" id="cd04301">
    <property type="entry name" value="NAT_SF"/>
    <property type="match status" value="1"/>
</dbReference>
<dbReference type="AlphaFoldDB" id="A0A6F8T3Q2"/>
<dbReference type="KEGG" id="lant:TUM19329_10130"/>
<gene>
    <name evidence="2" type="ORF">TUM19329_10130</name>
</gene>
<organism evidence="2 3">
    <name type="scientific">Legionella antarctica</name>
    <dbReference type="NCBI Taxonomy" id="2708020"/>
    <lineage>
        <taxon>Bacteria</taxon>
        <taxon>Pseudomonadati</taxon>
        <taxon>Pseudomonadota</taxon>
        <taxon>Gammaproteobacteria</taxon>
        <taxon>Legionellales</taxon>
        <taxon>Legionellaceae</taxon>
        <taxon>Legionella</taxon>
    </lineage>
</organism>
<dbReference type="PANTHER" id="PTHR42919:SF40">
    <property type="entry name" value="FAMILY ACETYLTRANSFERASE, PUTATIVE-RELATED"/>
    <property type="match status" value="1"/>
</dbReference>
<sequence>MADTYPAILTGYEFTAFCKTNKDKNCDTLLFTGGHGESNNPPFFNNLRKAQIDKIIKVAKDNNVTFDHIVADCCCAPYGLNQLKGLLADGGELIGDRTTSTSHWNHTHIMMNIDSATSGKKLMLDAMKYSLISYNAPLVVIRDKNEYTELGTSIDEVYKTKAEQYRNFFGGRLVSKAEIDGLFPEDALLINNDMKSSAKIFTFTEFDDRQEMIKSRDSRLAAKAEETPIVEQVAPVVEAGLEIEKPEETFDLVSMEVSDIATISVLDKKIFPDEEPLGDDRLRSVCQKGVSSVIKSHTTDEIVGYVFVNVSSSKLWIDNIGVSLDYTRRGLGSRLLNAVLERADKENKDIGLQVRSTNQGAIALYKKLGFNIQSSDATWAQMARAPQPVVDPVVNPEPGVDENIDPETLRAQVNAAKKAIDQEAPKPTEGFVGRLVSGIKAVLNSIINFVDQVARAVGIKF</sequence>
<name>A0A6F8T3Q2_9GAMM</name>
<dbReference type="InterPro" id="IPR000182">
    <property type="entry name" value="GNAT_dom"/>
</dbReference>
<dbReference type="PANTHER" id="PTHR42919">
    <property type="entry name" value="N-ALPHA-ACETYLTRANSFERASE"/>
    <property type="match status" value="1"/>
</dbReference>
<evidence type="ECO:0000313" key="3">
    <source>
        <dbReference type="Proteomes" id="UP000502894"/>
    </source>
</evidence>
<dbReference type="RefSeq" id="WP_173236480.1">
    <property type="nucleotide sequence ID" value="NZ_AP022839.1"/>
</dbReference>
<proteinExistence type="predicted"/>
<reference evidence="2" key="1">
    <citation type="journal article" date="2020" name="Microbiol. Resour. Announc.">
        <title>Complete Genome Sequence of Novel Psychrotolerant Legionella Strain TUM19329, Isolated from Antarctic Lake Sediment.</title>
        <authorList>
            <person name="Shimada S."/>
            <person name="Nakai R."/>
            <person name="Aoki K."/>
            <person name="Shimoeda N."/>
            <person name="Ohno G."/>
            <person name="Miyazaki Y."/>
            <person name="Kudoh S."/>
            <person name="Imura S."/>
            <person name="Watanabe K."/>
            <person name="Ishii Y."/>
            <person name="Tateda K."/>
        </authorList>
    </citation>
    <scope>NUCLEOTIDE SEQUENCE [LARGE SCALE GENOMIC DNA]</scope>
    <source>
        <strain evidence="2">TUM19329</strain>
    </source>
</reference>
<dbReference type="Pfam" id="PF00583">
    <property type="entry name" value="Acetyltransf_1"/>
    <property type="match status" value="1"/>
</dbReference>
<dbReference type="EMBL" id="AP022839">
    <property type="protein sequence ID" value="BCA94652.1"/>
    <property type="molecule type" value="Genomic_DNA"/>
</dbReference>
<feature type="domain" description="N-acetyltransferase" evidence="1">
    <location>
        <begin position="250"/>
        <end position="387"/>
    </location>
</feature>
<dbReference type="InterPro" id="IPR016181">
    <property type="entry name" value="Acyl_CoA_acyltransferase"/>
</dbReference>
<keyword evidence="3" id="KW-1185">Reference proteome</keyword>
<dbReference type="Gene3D" id="3.40.630.30">
    <property type="match status" value="1"/>
</dbReference>
<dbReference type="GO" id="GO:0016747">
    <property type="term" value="F:acyltransferase activity, transferring groups other than amino-acyl groups"/>
    <property type="evidence" value="ECO:0007669"/>
    <property type="project" value="InterPro"/>
</dbReference>
<accession>A0A6F8T3Q2</accession>